<evidence type="ECO:0000313" key="2">
    <source>
        <dbReference type="EMBL" id="KAK8989347.1"/>
    </source>
</evidence>
<feature type="region of interest" description="Disordered" evidence="1">
    <location>
        <begin position="1"/>
        <end position="39"/>
    </location>
</feature>
<evidence type="ECO:0000313" key="3">
    <source>
        <dbReference type="Proteomes" id="UP001396334"/>
    </source>
</evidence>
<gene>
    <name evidence="2" type="ORF">V6N11_063779</name>
</gene>
<keyword evidence="3" id="KW-1185">Reference proteome</keyword>
<protein>
    <submittedName>
        <fullName evidence="2">Uncharacterized protein</fullName>
    </submittedName>
</protein>
<reference evidence="2 3" key="1">
    <citation type="journal article" date="2024" name="G3 (Bethesda)">
        <title>Genome assembly of Hibiscus sabdariffa L. provides insights into metabolisms of medicinal natural products.</title>
        <authorList>
            <person name="Kim T."/>
        </authorList>
    </citation>
    <scope>NUCLEOTIDE SEQUENCE [LARGE SCALE GENOMIC DNA]</scope>
    <source>
        <strain evidence="2">TK-2024</strain>
        <tissue evidence="2">Old leaves</tissue>
    </source>
</reference>
<dbReference type="EMBL" id="JBBPBN010000056">
    <property type="protein sequence ID" value="KAK8989347.1"/>
    <property type="molecule type" value="Genomic_DNA"/>
</dbReference>
<organism evidence="2 3">
    <name type="scientific">Hibiscus sabdariffa</name>
    <name type="common">roselle</name>
    <dbReference type="NCBI Taxonomy" id="183260"/>
    <lineage>
        <taxon>Eukaryota</taxon>
        <taxon>Viridiplantae</taxon>
        <taxon>Streptophyta</taxon>
        <taxon>Embryophyta</taxon>
        <taxon>Tracheophyta</taxon>
        <taxon>Spermatophyta</taxon>
        <taxon>Magnoliopsida</taxon>
        <taxon>eudicotyledons</taxon>
        <taxon>Gunneridae</taxon>
        <taxon>Pentapetalae</taxon>
        <taxon>rosids</taxon>
        <taxon>malvids</taxon>
        <taxon>Malvales</taxon>
        <taxon>Malvaceae</taxon>
        <taxon>Malvoideae</taxon>
        <taxon>Hibiscus</taxon>
    </lineage>
</organism>
<proteinExistence type="predicted"/>
<accession>A0ABR2PLM5</accession>
<name>A0ABR2PLM5_9ROSI</name>
<dbReference type="Proteomes" id="UP001396334">
    <property type="component" value="Unassembled WGS sequence"/>
</dbReference>
<comment type="caution">
    <text evidence="2">The sequence shown here is derived from an EMBL/GenBank/DDBJ whole genome shotgun (WGS) entry which is preliminary data.</text>
</comment>
<sequence>MFQSELTGIDDDYDTRSGTEMDAPSGDEQDIPSQRQKRKRYHQHALGEMSFDEQIERLSGSAAKYVGRVLLFLVELSILEHNLGLWERFTVAVVF</sequence>
<evidence type="ECO:0000256" key="1">
    <source>
        <dbReference type="SAM" id="MobiDB-lite"/>
    </source>
</evidence>